<proteinExistence type="predicted"/>
<name>A0A7Y1A3F0_PSEVE</name>
<dbReference type="Proteomes" id="UP000537729">
    <property type="component" value="Unassembled WGS sequence"/>
</dbReference>
<evidence type="ECO:0000259" key="1">
    <source>
        <dbReference type="Pfam" id="PF10549"/>
    </source>
</evidence>
<reference evidence="2 3" key="1">
    <citation type="journal article" date="2020" name="Front. Microbiol.">
        <title>Genetic Organization of the aprX-lipA2 Operon Affects the Proteolytic Potential of Pseudomonas Species in Milk.</title>
        <authorList>
            <person name="Maier C."/>
            <person name="Huptas C."/>
            <person name="von Neubeck M."/>
            <person name="Scherer S."/>
            <person name="Wenning M."/>
            <person name="Lucking G."/>
        </authorList>
    </citation>
    <scope>NUCLEOTIDE SEQUENCE [LARGE SCALE GENOMIC DNA]</scope>
    <source>
        <strain evidence="2 3">DSM 16272</strain>
    </source>
</reference>
<gene>
    <name evidence="2" type="ORF">HBO38_08600</name>
</gene>
<dbReference type="InterPro" id="IPR018877">
    <property type="entry name" value="Phage_P22_Orf201_C"/>
</dbReference>
<dbReference type="Pfam" id="PF09669">
    <property type="entry name" value="Phage_pRha"/>
    <property type="match status" value="1"/>
</dbReference>
<accession>A0A7Y1A3F0</accession>
<dbReference type="NCBIfam" id="TIGR02681">
    <property type="entry name" value="phage_pRha"/>
    <property type="match status" value="1"/>
</dbReference>
<sequence>MTDLVLSDADFRAMVMCEDGHAVTTSLRVAEYFGKQHAKVLRAVRQLTCSAKFRQANFGESSYMNDQGKKQPMVTMTKDGFTFLVMGFTGEKASAWKEGFIEAFNWMADELKTRDMSFQQRCNYLMLEYKQKKGLASFAGKTLRSWQIEKPGLEGKIIALQHDGQHTLQLN</sequence>
<feature type="domain" description="Bacteriophage P22 Orf201 C-terminal" evidence="1">
    <location>
        <begin position="117"/>
        <end position="167"/>
    </location>
</feature>
<dbReference type="InterPro" id="IPR014054">
    <property type="entry name" value="Phage_regulatory_Rha"/>
</dbReference>
<comment type="caution">
    <text evidence="2">The sequence shown here is derived from an EMBL/GenBank/DDBJ whole genome shotgun (WGS) entry which is preliminary data.</text>
</comment>
<organism evidence="2 3">
    <name type="scientific">Pseudomonas veronii</name>
    <dbReference type="NCBI Taxonomy" id="76761"/>
    <lineage>
        <taxon>Bacteria</taxon>
        <taxon>Pseudomonadati</taxon>
        <taxon>Pseudomonadota</taxon>
        <taxon>Gammaproteobacteria</taxon>
        <taxon>Pseudomonadales</taxon>
        <taxon>Pseudomonadaceae</taxon>
        <taxon>Pseudomonas</taxon>
    </lineage>
</organism>
<dbReference type="Pfam" id="PF10549">
    <property type="entry name" value="ORF11CD3"/>
    <property type="match status" value="1"/>
</dbReference>
<dbReference type="EMBL" id="JAAQWG010000010">
    <property type="protein sequence ID" value="NMY08507.1"/>
    <property type="molecule type" value="Genomic_DNA"/>
</dbReference>
<evidence type="ECO:0000313" key="2">
    <source>
        <dbReference type="EMBL" id="NMY08507.1"/>
    </source>
</evidence>
<dbReference type="RefSeq" id="WP_169884055.1">
    <property type="nucleotide sequence ID" value="NZ_JAAQWG010000010.1"/>
</dbReference>
<evidence type="ECO:0000313" key="3">
    <source>
        <dbReference type="Proteomes" id="UP000537729"/>
    </source>
</evidence>
<protein>
    <submittedName>
        <fullName evidence="2">Rha protein</fullName>
    </submittedName>
</protein>
<dbReference type="AlphaFoldDB" id="A0A7Y1A3F0"/>